<evidence type="ECO:0000313" key="11">
    <source>
        <dbReference type="Proteomes" id="UP000276260"/>
    </source>
</evidence>
<comment type="caution">
    <text evidence="10">The sequence shown here is derived from an EMBL/GenBank/DDBJ whole genome shotgun (WGS) entry which is preliminary data.</text>
</comment>
<dbReference type="EMBL" id="RRCF01000001">
    <property type="protein sequence ID" value="RRJ23225.1"/>
    <property type="molecule type" value="Genomic_DNA"/>
</dbReference>
<name>A0A3P3QQB2_9GAMM</name>
<evidence type="ECO:0000256" key="5">
    <source>
        <dbReference type="ARBA" id="ARBA00022525"/>
    </source>
</evidence>
<dbReference type="RefSeq" id="WP_046519118.1">
    <property type="nucleotide sequence ID" value="NZ_LAVS01000008.1"/>
</dbReference>
<evidence type="ECO:0000259" key="9">
    <source>
        <dbReference type="Pfam" id="PF22638"/>
    </source>
</evidence>
<dbReference type="SUPFAM" id="SSF64518">
    <property type="entry name" value="Phase 1 flagellin"/>
    <property type="match status" value="2"/>
</dbReference>
<keyword evidence="10" id="KW-0966">Cell projection</keyword>
<reference evidence="10 11" key="1">
    <citation type="submission" date="2018-11" db="EMBL/GenBank/DDBJ databases">
        <title>Draft genome analysis of Rheinheimera mesophila isolated from an industrial waste site.</title>
        <authorList>
            <person name="Yu Q."/>
            <person name="Qi Y."/>
            <person name="Zhang H."/>
            <person name="Lu Y."/>
            <person name="Pu J."/>
        </authorList>
    </citation>
    <scope>NUCLEOTIDE SEQUENCE [LARGE SCALE GENOMIC DNA]</scope>
    <source>
        <strain evidence="10 11">IITR13</strain>
    </source>
</reference>
<dbReference type="InterPro" id="IPR010930">
    <property type="entry name" value="Flg_bb/hook_C_dom"/>
</dbReference>
<dbReference type="GO" id="GO:0009424">
    <property type="term" value="C:bacterial-type flagellum hook"/>
    <property type="evidence" value="ECO:0007669"/>
    <property type="project" value="InterPro"/>
</dbReference>
<comment type="subcellular location">
    <subcellularLocation>
        <location evidence="1">Bacterial flagellum</location>
    </subcellularLocation>
    <subcellularLocation>
        <location evidence="2">Secreted</location>
    </subcellularLocation>
</comment>
<evidence type="ECO:0000256" key="2">
    <source>
        <dbReference type="ARBA" id="ARBA00004613"/>
    </source>
</evidence>
<dbReference type="PROSITE" id="PS00588">
    <property type="entry name" value="FLAGELLA_BB_ROD"/>
    <property type="match status" value="1"/>
</dbReference>
<comment type="similarity">
    <text evidence="3">Belongs to the flagella basal body rod proteins family.</text>
</comment>
<dbReference type="InterPro" id="IPR019776">
    <property type="entry name" value="Flagellar_basal_body_rod_CS"/>
</dbReference>
<dbReference type="GO" id="GO:0005198">
    <property type="term" value="F:structural molecule activity"/>
    <property type="evidence" value="ECO:0007669"/>
    <property type="project" value="InterPro"/>
</dbReference>
<keyword evidence="6" id="KW-0975">Bacterial flagellum</keyword>
<dbReference type="PANTHER" id="PTHR30033:SF1">
    <property type="entry name" value="FLAGELLAR HOOK-ASSOCIATED PROTEIN 1"/>
    <property type="match status" value="1"/>
</dbReference>
<feature type="domain" description="Flagellar hook-associated protein FlgK helical" evidence="9">
    <location>
        <begin position="86"/>
        <end position="322"/>
    </location>
</feature>
<dbReference type="GO" id="GO:0005576">
    <property type="term" value="C:extracellular region"/>
    <property type="evidence" value="ECO:0007669"/>
    <property type="project" value="UniProtKB-SubCell"/>
</dbReference>
<sequence>MSDNLLRIGTSAILASTALLSTTSNNIANLNTPGYTRQRTEFESNILGLGVGRGTTERLVNDFALKQMWRDTSSVSYANQYLSEASRVDTLMSDQSNSISTGMSSFFSQLQTAINDPTNAASRQLVMGGAQTLLNKFNTLSTQMTAQNKYLSQQLETDAADANEQIGVIARLNQEILAYGNNPAKPPPLDLLDKRDQAIKELSALVDINVLDAENGDKQVFLGSGQSLVLENGKFNLFTVAGEPDPNRKTLQLKAGTNQNVVINVAETDLGGKIGASLEFRTKVLDPAQRELGQLALAFTDAMNSQNRLGMDADGNLGGDLFRLPSFNALPFSGNTGSGAITASVAAGQGKNIPANDLRITFTAADAFTVEALDASGNVIPGTAISRTGVTFPVTVTSDDSNDFFGLSITLTNGAPAFAAGDKFDLKPLSIAAQNISLATSRPEAIALASPLKGEKTLTNLGNAEIDKLTISSVGQTGNRLSQPANFTDGPISITYLGNNEFRIEDSGAPPVSETVTFAGADYQNLLGASVNFTNAGFDFSVKGVPQVGDTFSISYNTGGFEDNRNGLLLGNLQNADMVRINAATTVNADKYQTFTQAYSELVGTVGTQTSQARVAAASSKSLLEQTTAWHESLSGVSLDEEAADLVRFQQTYAAAAKILSTSQTIFDTLLQAAR</sequence>
<dbReference type="Pfam" id="PF00460">
    <property type="entry name" value="Flg_bb_rod"/>
    <property type="match status" value="1"/>
</dbReference>
<evidence type="ECO:0000256" key="1">
    <source>
        <dbReference type="ARBA" id="ARBA00004365"/>
    </source>
</evidence>
<gene>
    <name evidence="10" type="primary">flgK</name>
    <name evidence="10" type="ORF">EIK76_03820</name>
</gene>
<dbReference type="Pfam" id="PF22638">
    <property type="entry name" value="FlgK_D1"/>
    <property type="match status" value="1"/>
</dbReference>
<dbReference type="AlphaFoldDB" id="A0A3P3QQB2"/>
<feature type="domain" description="Flagellar basal-body/hook protein C-terminal" evidence="8">
    <location>
        <begin position="635"/>
        <end position="672"/>
    </location>
</feature>
<organism evidence="10 11">
    <name type="scientific">Rheinheimera mesophila</name>
    <dbReference type="NCBI Taxonomy" id="1547515"/>
    <lineage>
        <taxon>Bacteria</taxon>
        <taxon>Pseudomonadati</taxon>
        <taxon>Pseudomonadota</taxon>
        <taxon>Gammaproteobacteria</taxon>
        <taxon>Chromatiales</taxon>
        <taxon>Chromatiaceae</taxon>
        <taxon>Rheinheimera</taxon>
    </lineage>
</organism>
<feature type="domain" description="Flagellar basal body rod protein N-terminal" evidence="7">
    <location>
        <begin position="6"/>
        <end position="36"/>
    </location>
</feature>
<protein>
    <recommendedName>
        <fullName evidence="4">Flagellar hook-associated protein 1</fullName>
    </recommendedName>
</protein>
<dbReference type="Proteomes" id="UP000276260">
    <property type="component" value="Unassembled WGS sequence"/>
</dbReference>
<keyword evidence="10" id="KW-0969">Cilium</keyword>
<dbReference type="PRINTS" id="PR01005">
    <property type="entry name" value="FLGHOOKAP1"/>
</dbReference>
<keyword evidence="5" id="KW-0964">Secreted</keyword>
<dbReference type="GO" id="GO:0044780">
    <property type="term" value="P:bacterial-type flagellum assembly"/>
    <property type="evidence" value="ECO:0007669"/>
    <property type="project" value="InterPro"/>
</dbReference>
<evidence type="ECO:0000256" key="4">
    <source>
        <dbReference type="ARBA" id="ARBA00016244"/>
    </source>
</evidence>
<dbReference type="InterPro" id="IPR001444">
    <property type="entry name" value="Flag_bb_rod_N"/>
</dbReference>
<dbReference type="OrthoDB" id="9802553at2"/>
<dbReference type="InterPro" id="IPR053927">
    <property type="entry name" value="FlgK_helical"/>
</dbReference>
<evidence type="ECO:0000259" key="7">
    <source>
        <dbReference type="Pfam" id="PF00460"/>
    </source>
</evidence>
<evidence type="ECO:0000313" key="10">
    <source>
        <dbReference type="EMBL" id="RRJ23225.1"/>
    </source>
</evidence>
<accession>A0A3P3QQB2</accession>
<dbReference type="NCBIfam" id="TIGR02492">
    <property type="entry name" value="flgK_ends"/>
    <property type="match status" value="1"/>
</dbReference>
<dbReference type="PANTHER" id="PTHR30033">
    <property type="entry name" value="FLAGELLAR HOOK-ASSOCIATED PROTEIN 1"/>
    <property type="match status" value="1"/>
</dbReference>
<evidence type="ECO:0000259" key="8">
    <source>
        <dbReference type="Pfam" id="PF06429"/>
    </source>
</evidence>
<keyword evidence="11" id="KW-1185">Reference proteome</keyword>
<dbReference type="InterPro" id="IPR002371">
    <property type="entry name" value="FlgK"/>
</dbReference>
<keyword evidence="10" id="KW-0282">Flagellum</keyword>
<dbReference type="Pfam" id="PF06429">
    <property type="entry name" value="Flg_bbr_C"/>
    <property type="match status" value="1"/>
</dbReference>
<evidence type="ECO:0000256" key="6">
    <source>
        <dbReference type="ARBA" id="ARBA00023143"/>
    </source>
</evidence>
<evidence type="ECO:0000256" key="3">
    <source>
        <dbReference type="ARBA" id="ARBA00009677"/>
    </source>
</evidence>
<proteinExistence type="inferred from homology"/>